<accession>Q67LE9</accession>
<sequence length="91" mass="10466">MRVTVMTGNRKDAQPSARERARRYRVRRVRRRIEPGEERDVRGPAEAADDADPGTPEQDRALQSGCMSMVRVVGLFFVVMILSIIATWFFR</sequence>
<protein>
    <submittedName>
        <fullName evidence="3">Uncharacterized protein</fullName>
    </submittedName>
</protein>
<feature type="region of interest" description="Disordered" evidence="1">
    <location>
        <begin position="1"/>
        <end position="23"/>
    </location>
</feature>
<evidence type="ECO:0000313" key="3">
    <source>
        <dbReference type="EMBL" id="BAD41497.1"/>
    </source>
</evidence>
<evidence type="ECO:0000256" key="2">
    <source>
        <dbReference type="SAM" id="Phobius"/>
    </source>
</evidence>
<keyword evidence="2" id="KW-0812">Transmembrane</keyword>
<dbReference type="EMBL" id="AP006840">
    <property type="protein sequence ID" value="BAD41497.1"/>
    <property type="molecule type" value="Genomic_DNA"/>
</dbReference>
<feature type="transmembrane region" description="Helical" evidence="2">
    <location>
        <begin position="69"/>
        <end position="90"/>
    </location>
</feature>
<keyword evidence="2" id="KW-1133">Transmembrane helix</keyword>
<keyword evidence="2" id="KW-0472">Membrane</keyword>
<proteinExistence type="predicted"/>
<organism evidence="3 4">
    <name type="scientific">Symbiobacterium thermophilum (strain DSM 24528 / JCM 14929 / IAM 14863 / T)</name>
    <dbReference type="NCBI Taxonomy" id="292459"/>
    <lineage>
        <taxon>Bacteria</taxon>
        <taxon>Bacillati</taxon>
        <taxon>Bacillota</taxon>
        <taxon>Clostridia</taxon>
        <taxon>Eubacteriales</taxon>
        <taxon>Symbiobacteriaceae</taxon>
        <taxon>Symbiobacterium</taxon>
    </lineage>
</organism>
<dbReference type="KEGG" id="sth:STH2512"/>
<name>Q67LE9_SYMTH</name>
<evidence type="ECO:0000256" key="1">
    <source>
        <dbReference type="SAM" id="MobiDB-lite"/>
    </source>
</evidence>
<feature type="compositionally biased region" description="Basic and acidic residues" evidence="1">
    <location>
        <begin position="9"/>
        <end position="19"/>
    </location>
</feature>
<keyword evidence="4" id="KW-1185">Reference proteome</keyword>
<evidence type="ECO:0000313" key="4">
    <source>
        <dbReference type="Proteomes" id="UP000000417"/>
    </source>
</evidence>
<feature type="region of interest" description="Disordered" evidence="1">
    <location>
        <begin position="35"/>
        <end position="60"/>
    </location>
</feature>
<gene>
    <name evidence="3" type="ordered locus">STH2512</name>
</gene>
<dbReference type="Proteomes" id="UP000000417">
    <property type="component" value="Chromosome"/>
</dbReference>
<reference evidence="3 4" key="1">
    <citation type="journal article" date="2004" name="Nucleic Acids Res.">
        <title>Genome sequence of Symbiobacterium thermophilum, an uncultivable bacterium that depends on microbial commensalism.</title>
        <authorList>
            <person name="Ueda K."/>
            <person name="Yamashita A."/>
            <person name="Ishikawa J."/>
            <person name="Shimada M."/>
            <person name="Watsuji T."/>
            <person name="Morimura K."/>
            <person name="Ikeda H."/>
            <person name="Hattori M."/>
            <person name="Beppu T."/>
        </authorList>
    </citation>
    <scope>NUCLEOTIDE SEQUENCE [LARGE SCALE GENOMIC DNA]</scope>
    <source>
        <strain evidence="4">T / IAM 14863</strain>
    </source>
</reference>
<dbReference type="HOGENOM" id="CLU_2425879_0_0_9"/>
<dbReference type="AlphaFoldDB" id="Q67LE9"/>